<keyword evidence="11" id="KW-1185">Reference proteome</keyword>
<comment type="caution">
    <text evidence="10">The sequence shown here is derived from an EMBL/GenBank/DDBJ whole genome shotgun (WGS) entry which is preliminary data.</text>
</comment>
<keyword evidence="6 8" id="KW-1133">Transmembrane helix</keyword>
<evidence type="ECO:0000313" key="11">
    <source>
        <dbReference type="Proteomes" id="UP001333818"/>
    </source>
</evidence>
<feature type="transmembrane region" description="Helical" evidence="8">
    <location>
        <begin position="105"/>
        <end position="124"/>
    </location>
</feature>
<dbReference type="EC" id="2.4.-.-" evidence="10"/>
<feature type="transmembrane region" description="Helical" evidence="8">
    <location>
        <begin position="5"/>
        <end position="25"/>
    </location>
</feature>
<evidence type="ECO:0000256" key="6">
    <source>
        <dbReference type="ARBA" id="ARBA00022989"/>
    </source>
</evidence>
<keyword evidence="3 10" id="KW-0328">Glycosyltransferase</keyword>
<feature type="transmembrane region" description="Helical" evidence="8">
    <location>
        <begin position="203"/>
        <end position="222"/>
    </location>
</feature>
<dbReference type="GO" id="GO:0005886">
    <property type="term" value="C:plasma membrane"/>
    <property type="evidence" value="ECO:0007669"/>
    <property type="project" value="UniProtKB-SubCell"/>
</dbReference>
<feature type="domain" description="Glycosyltransferase RgtA/B/C/D-like" evidence="9">
    <location>
        <begin position="47"/>
        <end position="220"/>
    </location>
</feature>
<dbReference type="InterPro" id="IPR050297">
    <property type="entry name" value="LipidA_mod_glycosyltrf_83"/>
</dbReference>
<proteinExistence type="predicted"/>
<evidence type="ECO:0000256" key="4">
    <source>
        <dbReference type="ARBA" id="ARBA00022679"/>
    </source>
</evidence>
<gene>
    <name evidence="10" type="ORF">V2H45_01715</name>
</gene>
<evidence type="ECO:0000256" key="3">
    <source>
        <dbReference type="ARBA" id="ARBA00022676"/>
    </source>
</evidence>
<feature type="transmembrane region" description="Helical" evidence="8">
    <location>
        <begin position="369"/>
        <end position="391"/>
    </location>
</feature>
<feature type="transmembrane region" description="Helical" evidence="8">
    <location>
        <begin position="325"/>
        <end position="345"/>
    </location>
</feature>
<evidence type="ECO:0000256" key="1">
    <source>
        <dbReference type="ARBA" id="ARBA00004651"/>
    </source>
</evidence>
<sequence length="520" mass="58710">MSQSLIFLIPAFLYIALRTIFWFNAFPNPDEAYYWLWGQHPDLSYYDHPPLLAWAQGIFTRILGQSFFTLRSPNLASNCVFFYTYFLIAKYLYRGIAKLRLWQYFGAIALAIVSSPLYFVMLSLAWHDHLMMTLSLVSAYLMVTFLDGYAKDGKGTNWRLYCAAIAIALACLAKYNALFMGLGFIAAIATSPKHRPLFRDPRFYLSVAIAIGGFLPVLLWNFGNDFQSLRFYLSRSVDAGTPLMRLTEPIGFLLLSVVMVSPVNCWLLWQGWQRFPISLGNPSRSGGIPTPQILPSDSIYRLLAGWTFAIGTGLLTGISFFSTALYYWNITAYLLLFPLIPSVLFEAQGSAVEPILKGTAKRLFMGGQAYGLLFAILFVINYSFIPIAALLSPDADQESRIVFGWNQVAPAIQQASNQDLAKTPFLTTTDYRSASLLAYQLKDRQVTAISPRISQFTLWNLQQERMGQDAIVLSDDWYPLTATVKSKFARMSEPQTVPVSLFGIWLKNYYLTKGYGFKGF</sequence>
<evidence type="ECO:0000256" key="5">
    <source>
        <dbReference type="ARBA" id="ARBA00022692"/>
    </source>
</evidence>
<name>A0AAW9PSS6_9CYAN</name>
<dbReference type="PANTHER" id="PTHR33908:SF11">
    <property type="entry name" value="MEMBRANE PROTEIN"/>
    <property type="match status" value="1"/>
</dbReference>
<protein>
    <submittedName>
        <fullName evidence="10">Glycosyltransferase family 39 protein</fullName>
        <ecNumber evidence="10">2.4.-.-</ecNumber>
    </submittedName>
</protein>
<dbReference type="Pfam" id="PF13231">
    <property type="entry name" value="PMT_2"/>
    <property type="match status" value="1"/>
</dbReference>
<feature type="transmembrane region" description="Helical" evidence="8">
    <location>
        <begin position="161"/>
        <end position="191"/>
    </location>
</feature>
<dbReference type="PANTHER" id="PTHR33908">
    <property type="entry name" value="MANNOSYLTRANSFERASE YKCB-RELATED"/>
    <property type="match status" value="1"/>
</dbReference>
<evidence type="ECO:0000313" key="10">
    <source>
        <dbReference type="EMBL" id="MEE3715457.1"/>
    </source>
</evidence>
<evidence type="ECO:0000256" key="7">
    <source>
        <dbReference type="ARBA" id="ARBA00023136"/>
    </source>
</evidence>
<dbReference type="Proteomes" id="UP001333818">
    <property type="component" value="Unassembled WGS sequence"/>
</dbReference>
<evidence type="ECO:0000256" key="2">
    <source>
        <dbReference type="ARBA" id="ARBA00022475"/>
    </source>
</evidence>
<dbReference type="EMBL" id="JAZBJZ010000004">
    <property type="protein sequence ID" value="MEE3715457.1"/>
    <property type="molecule type" value="Genomic_DNA"/>
</dbReference>
<keyword evidence="2" id="KW-1003">Cell membrane</keyword>
<keyword evidence="7 8" id="KW-0472">Membrane</keyword>
<feature type="transmembrane region" description="Helical" evidence="8">
    <location>
        <begin position="130"/>
        <end position="149"/>
    </location>
</feature>
<dbReference type="GO" id="GO:0016763">
    <property type="term" value="F:pentosyltransferase activity"/>
    <property type="evidence" value="ECO:0007669"/>
    <property type="project" value="TreeGrafter"/>
</dbReference>
<feature type="transmembrane region" description="Helical" evidence="8">
    <location>
        <begin position="250"/>
        <end position="269"/>
    </location>
</feature>
<keyword evidence="5 8" id="KW-0812">Transmembrane</keyword>
<feature type="transmembrane region" description="Helical" evidence="8">
    <location>
        <begin position="299"/>
        <end position="318"/>
    </location>
</feature>
<dbReference type="InterPro" id="IPR038731">
    <property type="entry name" value="RgtA/B/C-like"/>
</dbReference>
<dbReference type="RefSeq" id="WP_330481880.1">
    <property type="nucleotide sequence ID" value="NZ_JAZBJZ010000004.1"/>
</dbReference>
<reference evidence="10" key="1">
    <citation type="submission" date="2024-01" db="EMBL/GenBank/DDBJ databases">
        <title>Bank of Algae and Cyanobacteria of the Azores (BACA) strain genomes.</title>
        <authorList>
            <person name="Luz R."/>
            <person name="Cordeiro R."/>
            <person name="Fonseca A."/>
            <person name="Goncalves V."/>
        </authorList>
    </citation>
    <scope>NUCLEOTIDE SEQUENCE</scope>
    <source>
        <strain evidence="10">BACA0141</strain>
    </source>
</reference>
<dbReference type="AlphaFoldDB" id="A0AAW9PSS6"/>
<evidence type="ECO:0000259" key="9">
    <source>
        <dbReference type="Pfam" id="PF13231"/>
    </source>
</evidence>
<feature type="transmembrane region" description="Helical" evidence="8">
    <location>
        <begin position="75"/>
        <end position="93"/>
    </location>
</feature>
<evidence type="ECO:0000256" key="8">
    <source>
        <dbReference type="SAM" id="Phobius"/>
    </source>
</evidence>
<keyword evidence="4 10" id="KW-0808">Transferase</keyword>
<dbReference type="GO" id="GO:0009103">
    <property type="term" value="P:lipopolysaccharide biosynthetic process"/>
    <property type="evidence" value="ECO:0007669"/>
    <property type="project" value="UniProtKB-ARBA"/>
</dbReference>
<accession>A0AAW9PSS6</accession>
<organism evidence="10 11">
    <name type="scientific">Tumidithrix elongata BACA0141</name>
    <dbReference type="NCBI Taxonomy" id="2716417"/>
    <lineage>
        <taxon>Bacteria</taxon>
        <taxon>Bacillati</taxon>
        <taxon>Cyanobacteriota</taxon>
        <taxon>Cyanophyceae</taxon>
        <taxon>Pseudanabaenales</taxon>
        <taxon>Pseudanabaenaceae</taxon>
        <taxon>Tumidithrix</taxon>
        <taxon>Tumidithrix elongata</taxon>
    </lineage>
</organism>
<comment type="subcellular location">
    <subcellularLocation>
        <location evidence="1">Cell membrane</location>
        <topology evidence="1">Multi-pass membrane protein</topology>
    </subcellularLocation>
</comment>